<feature type="region of interest" description="Disordered" evidence="5">
    <location>
        <begin position="1"/>
        <end position="25"/>
    </location>
</feature>
<proteinExistence type="predicted"/>
<feature type="transmembrane region" description="Helical" evidence="6">
    <location>
        <begin position="45"/>
        <end position="64"/>
    </location>
</feature>
<gene>
    <name evidence="8" type="ORF">GRI91_12015</name>
</gene>
<dbReference type="OrthoDB" id="7784409at2"/>
<dbReference type="GO" id="GO:0005886">
    <property type="term" value="C:plasma membrane"/>
    <property type="evidence" value="ECO:0007669"/>
    <property type="project" value="InterPro"/>
</dbReference>
<sequence length="1424" mass="150764">MAASDENLHPGSDTADQTASVATPDGEAKRQPYAFLKWPRRIFRAVSYIIAGLLLLVLLAIGFLHTPPGRQFIVDQLSAYAPASGLSVDVGSIDGSVLWSASFNDVKFYDKNQVLFLEVPEIDLNWRPYKFPFSGLDIRSVALHDGTLYAAPELGSGDPEAPTLPNFDIRVDRLLVDDLHVAEGLAGAERLVNLRAKANIRDGLVYLDAKGELGGGDRLSALIHAEPDGDIFDVDVDIRAPADGLLANLAGLETSTRIRAVGDGSWSVWDGAIVIDQGETRPVALRLFNQRGMYKLVGQVRPGAYLSGLPADALGEVANVALVGTLKQSVFDGGFALRGSAITLDAQGSVDLNDNIFNDVAIEGTLTNPGLLGRNVRLRGARIVATLDGPFRKDLSIQHQVNIAALEIDKTILEGVQQRGTLRYNGQQWTLPLDFTADRIVTGNDLLDPRLQDGRIRGTVLLNGQTLRSDNLAIRFKGLRADLSARGNLKGNGYALAGPVEARGLVLDGLGTLDGGAKIRFKIGQNTPWSLRANFNGRMARVANKTLTTLAGDNIRFRGGVALGAKRPIILNDVRVDGSKLKLQLDGRLQNGETTLAGSGEHTEYGPFTVTAEMGDDGPHAILTFASPLPAAGLKDVRVEIGREKQRDGQPSGFRIVTDGQSTLGPFDGRALLLTPPNAPARLDVDRLTVWKTDVRGSIAFAEGGVDGALDIRGGGLDGSVTLQPRDAGQGFDLKLRARNARFGGEADLAIARANIEAAGTLDKAGATITGNISARGLRYGSIFIGRLAARGNIDKGVGQFNASLTGRRGARFALQLEGDVTRQKIGVAARGTYAGDRITMPRQAVAQKQANGGWILQKTQISYGSGYAILEGGFGGENPAQAKVSLSKMPLSLIDVVAPDIGLTGSISGVVDVDSGADGVPSGNARLLVSGFSRSGLTLSSRPIDLAVVLKLTPDLLQTRAVIQDGGGIKGRLQGRIANLPANGGLIQRLQAGDLFAQLRYSGPADALWRLTSVEIFDITGQLSLTADTRGSLQNPQVTGSLAGDALRLRSAVTGTDLSNVKLRGSFSGPRLQLTSFSGTAPNNGTITGSGMVDLSGLGPRGPKIDVRLAAKNAEIVDRRNMGATVTGPLRIVSNGRGGTIAGRVRVNKARWTLGTSDAEADLPDIKTREINLPPDMGPVARQSAPWRYLIDASAGNSIKVTGMGLDSVWGGDVIIRGTTDDPRIGGAVEIAPRQGFFTFAGTQFELTRGRIDFDENVPINPRLDIEADTQVDNLQVTVKVDGYAEKSDITFSSTPSLPQEELLARMLFGGSITSLSATDALQLGAALAALQGGGGLDPINELRSAIGLDRLRIVPADQALDRATSVALGKNFGRKFYAEIITDGRGYNASEVEFRVTSWLSLLATVSSLGREGISAEVSKDY</sequence>
<evidence type="ECO:0000256" key="4">
    <source>
        <dbReference type="ARBA" id="ARBA00023136"/>
    </source>
</evidence>
<protein>
    <recommendedName>
        <fullName evidence="7">Translocation and assembly module TamB C-terminal domain-containing protein</fullName>
    </recommendedName>
</protein>
<evidence type="ECO:0000256" key="2">
    <source>
        <dbReference type="ARBA" id="ARBA00022692"/>
    </source>
</evidence>
<evidence type="ECO:0000313" key="8">
    <source>
        <dbReference type="EMBL" id="MXO66485.1"/>
    </source>
</evidence>
<reference evidence="8 9" key="1">
    <citation type="submission" date="2019-12" db="EMBL/GenBank/DDBJ databases">
        <title>Genomic-based taxomic classification of the family Erythrobacteraceae.</title>
        <authorList>
            <person name="Xu L."/>
        </authorList>
    </citation>
    <scope>NUCLEOTIDE SEQUENCE [LARGE SCALE GENOMIC DNA]</scope>
    <source>
        <strain evidence="8 9">LMG 29518</strain>
    </source>
</reference>
<dbReference type="RefSeq" id="WP_160736927.1">
    <property type="nucleotide sequence ID" value="NZ_WTYT01000005.1"/>
</dbReference>
<dbReference type="EMBL" id="WTYT01000005">
    <property type="protein sequence ID" value="MXO66485.1"/>
    <property type="molecule type" value="Genomic_DNA"/>
</dbReference>
<organism evidence="8 9">
    <name type="scientific">Altericroceibacterium endophyticum</name>
    <dbReference type="NCBI Taxonomy" id="1808508"/>
    <lineage>
        <taxon>Bacteria</taxon>
        <taxon>Pseudomonadati</taxon>
        <taxon>Pseudomonadota</taxon>
        <taxon>Alphaproteobacteria</taxon>
        <taxon>Sphingomonadales</taxon>
        <taxon>Erythrobacteraceae</taxon>
        <taxon>Altericroceibacterium</taxon>
    </lineage>
</organism>
<evidence type="ECO:0000259" key="7">
    <source>
        <dbReference type="Pfam" id="PF04357"/>
    </source>
</evidence>
<comment type="caution">
    <text evidence="8">The sequence shown here is derived from an EMBL/GenBank/DDBJ whole genome shotgun (WGS) entry which is preliminary data.</text>
</comment>
<dbReference type="Proteomes" id="UP000438476">
    <property type="component" value="Unassembled WGS sequence"/>
</dbReference>
<evidence type="ECO:0000256" key="3">
    <source>
        <dbReference type="ARBA" id="ARBA00022989"/>
    </source>
</evidence>
<keyword evidence="3 6" id="KW-1133">Transmembrane helix</keyword>
<evidence type="ECO:0000313" key="9">
    <source>
        <dbReference type="Proteomes" id="UP000438476"/>
    </source>
</evidence>
<dbReference type="GO" id="GO:0009306">
    <property type="term" value="P:protein secretion"/>
    <property type="evidence" value="ECO:0007669"/>
    <property type="project" value="InterPro"/>
</dbReference>
<dbReference type="Pfam" id="PF04357">
    <property type="entry name" value="TamB"/>
    <property type="match status" value="1"/>
</dbReference>
<keyword evidence="4 6" id="KW-0472">Membrane</keyword>
<keyword evidence="2 6" id="KW-0812">Transmembrane</keyword>
<dbReference type="PANTHER" id="PTHR36985:SF1">
    <property type="entry name" value="TRANSLOCATION AND ASSEMBLY MODULE SUBUNIT TAMB"/>
    <property type="match status" value="1"/>
</dbReference>
<dbReference type="PANTHER" id="PTHR36985">
    <property type="entry name" value="TRANSLOCATION AND ASSEMBLY MODULE SUBUNIT TAMB"/>
    <property type="match status" value="1"/>
</dbReference>
<evidence type="ECO:0000256" key="6">
    <source>
        <dbReference type="SAM" id="Phobius"/>
    </source>
</evidence>
<comment type="subcellular location">
    <subcellularLocation>
        <location evidence="1">Membrane</location>
        <topology evidence="1">Single-pass membrane protein</topology>
    </subcellularLocation>
</comment>
<evidence type="ECO:0000256" key="1">
    <source>
        <dbReference type="ARBA" id="ARBA00004167"/>
    </source>
</evidence>
<evidence type="ECO:0000256" key="5">
    <source>
        <dbReference type="SAM" id="MobiDB-lite"/>
    </source>
</evidence>
<accession>A0A6I4T9N4</accession>
<feature type="domain" description="Translocation and assembly module TamB C-terminal" evidence="7">
    <location>
        <begin position="1079"/>
        <end position="1411"/>
    </location>
</feature>
<dbReference type="InterPro" id="IPR007452">
    <property type="entry name" value="TamB_C"/>
</dbReference>
<keyword evidence="9" id="KW-1185">Reference proteome</keyword>
<name>A0A6I4T9N4_9SPHN</name>